<dbReference type="RefSeq" id="WP_122389861.1">
    <property type="nucleotide sequence ID" value="NZ_RBRD01000151.1"/>
</dbReference>
<reference evidence="3 4" key="1">
    <citation type="submission" date="2018-08" db="EMBL/GenBank/DDBJ databases">
        <title>Recombination of ecologically and evolutionarily significant loci maintains genetic cohesion in the Pseudomonas syringae species complex.</title>
        <authorList>
            <person name="Dillon M."/>
            <person name="Thakur S."/>
            <person name="Almeida R.N.D."/>
            <person name="Weir B.S."/>
            <person name="Guttman D.S."/>
        </authorList>
    </citation>
    <scope>NUCLEOTIDE SEQUENCE [LARGE SCALE GENOMIC DNA]</scope>
    <source>
        <strain evidence="3 4">ICMP 535</strain>
    </source>
</reference>
<proteinExistence type="predicted"/>
<dbReference type="Gene3D" id="1.10.443.10">
    <property type="entry name" value="Intergrase catalytic core"/>
    <property type="match status" value="1"/>
</dbReference>
<dbReference type="SUPFAM" id="SSF56349">
    <property type="entry name" value="DNA breaking-rejoining enzymes"/>
    <property type="match status" value="1"/>
</dbReference>
<dbReference type="InterPro" id="IPR013762">
    <property type="entry name" value="Integrase-like_cat_sf"/>
</dbReference>
<sequence length="632" mass="70762">MSDNTVQALPWARLALQPGDVRGLPESERNALIITAIQVDGQWVILSQYSDDIWQLDGFTSNVQVHRRRLDFSAVPEAFRAVMKAMFFRYLRRGRAGQQRLKGATAFGSFHNAQLFLRHLLTLGVDHLGAATPFACASYVEACRAHRQTGRSIGKALSQDVLRKRLVAVEALYELSQYTEDMMPQHPWPETSAMAMAGLVGSGSPHNQSGKTPLIPDAVFCALFERAHRIVECGKALIDLRDAIDAIAIQLKTQTKWTVWAAKNSYLAAHGRVGGLDAFNHALVELRTACYIVLASTSGCRNHELANVQSNAHLRTHDDEGTVYHWMRSRSDKTDAGIHDWMIPETSVRALRLMERWAAPYQSMIAVELAELRRANPHDPQITEAQKHRQTLFLGVSLKKGKQARALSNKGWNQNLKAFARDCGLDWNLASHQFRRKFANYAAHSRFGDLRYLKEHYAHWSLDMTLGYAMDASWGEHLDAELFLDIQDELDDIKLGVAEVWMGDDILAGGYGRSIKDWQRDPQNLAIFKDHAAMVKSIAESTSIRSNGHAWCTADNDGCVGNTLERTRCGDCDNAVIGHSHSGIYQRLYDDLKGLLDCPGIGEGGRQRILRDMARSRDVLIQLGIDPETRIA</sequence>
<evidence type="ECO:0000256" key="1">
    <source>
        <dbReference type="ARBA" id="ARBA00023172"/>
    </source>
</evidence>
<evidence type="ECO:0000259" key="2">
    <source>
        <dbReference type="PROSITE" id="PS51898"/>
    </source>
</evidence>
<evidence type="ECO:0000313" key="4">
    <source>
        <dbReference type="Proteomes" id="UP000279553"/>
    </source>
</evidence>
<dbReference type="PROSITE" id="PS51898">
    <property type="entry name" value="TYR_RECOMBINASE"/>
    <property type="match status" value="1"/>
</dbReference>
<dbReference type="GO" id="GO:0006310">
    <property type="term" value="P:DNA recombination"/>
    <property type="evidence" value="ECO:0007669"/>
    <property type="project" value="UniProtKB-KW"/>
</dbReference>
<dbReference type="InterPro" id="IPR002104">
    <property type="entry name" value="Integrase_catalytic"/>
</dbReference>
<evidence type="ECO:0000313" key="3">
    <source>
        <dbReference type="EMBL" id="RMQ37046.1"/>
    </source>
</evidence>
<protein>
    <recommendedName>
        <fullName evidence="2">Tyr recombinase domain-containing protein</fullName>
    </recommendedName>
</protein>
<dbReference type="Proteomes" id="UP000279553">
    <property type="component" value="Unassembled WGS sequence"/>
</dbReference>
<name>A0A3M4L6F1_PSEA0</name>
<gene>
    <name evidence="3" type="ORF">ALQ05_200219</name>
</gene>
<accession>A0A3M4L6F1</accession>
<comment type="caution">
    <text evidence="3">The sequence shown here is derived from an EMBL/GenBank/DDBJ whole genome shotgun (WGS) entry which is preliminary data.</text>
</comment>
<dbReference type="GO" id="GO:0015074">
    <property type="term" value="P:DNA integration"/>
    <property type="evidence" value="ECO:0007669"/>
    <property type="project" value="InterPro"/>
</dbReference>
<dbReference type="AlphaFoldDB" id="A0A3M4L6F1"/>
<dbReference type="EMBL" id="RBRD01000151">
    <property type="protein sequence ID" value="RMQ37046.1"/>
    <property type="molecule type" value="Genomic_DNA"/>
</dbReference>
<dbReference type="InterPro" id="IPR011010">
    <property type="entry name" value="DNA_brk_join_enz"/>
</dbReference>
<organism evidence="3 4">
    <name type="scientific">Pseudomonas amygdali pv. mori</name>
    <dbReference type="NCBI Taxonomy" id="34065"/>
    <lineage>
        <taxon>Bacteria</taxon>
        <taxon>Pseudomonadati</taxon>
        <taxon>Pseudomonadota</taxon>
        <taxon>Gammaproteobacteria</taxon>
        <taxon>Pseudomonadales</taxon>
        <taxon>Pseudomonadaceae</taxon>
        <taxon>Pseudomonas</taxon>
        <taxon>Pseudomonas amygdali</taxon>
    </lineage>
</organism>
<dbReference type="GO" id="GO:0003677">
    <property type="term" value="F:DNA binding"/>
    <property type="evidence" value="ECO:0007669"/>
    <property type="project" value="InterPro"/>
</dbReference>
<feature type="domain" description="Tyr recombinase" evidence="2">
    <location>
        <begin position="262"/>
        <end position="483"/>
    </location>
</feature>
<keyword evidence="1" id="KW-0233">DNA recombination</keyword>